<evidence type="ECO:0000313" key="4">
    <source>
        <dbReference type="Proteomes" id="UP000703661"/>
    </source>
</evidence>
<dbReference type="SUPFAM" id="SSF53474">
    <property type="entry name" value="alpha/beta-Hydrolases"/>
    <property type="match status" value="1"/>
</dbReference>
<feature type="domain" description="Carboxylesterase type B" evidence="2">
    <location>
        <begin position="5"/>
        <end position="548"/>
    </location>
</feature>
<feature type="compositionally biased region" description="Polar residues" evidence="1">
    <location>
        <begin position="438"/>
        <end position="457"/>
    </location>
</feature>
<dbReference type="Gene3D" id="3.40.50.1820">
    <property type="entry name" value="alpha/beta hydrolase"/>
    <property type="match status" value="1"/>
</dbReference>
<reference evidence="3" key="1">
    <citation type="journal article" date="2020" name="Fungal Divers.">
        <title>Resolving the Mortierellaceae phylogeny through synthesis of multi-gene phylogenetics and phylogenomics.</title>
        <authorList>
            <person name="Vandepol N."/>
            <person name="Liber J."/>
            <person name="Desiro A."/>
            <person name="Na H."/>
            <person name="Kennedy M."/>
            <person name="Barry K."/>
            <person name="Grigoriev I.V."/>
            <person name="Miller A.N."/>
            <person name="O'Donnell K."/>
            <person name="Stajich J.E."/>
            <person name="Bonito G."/>
        </authorList>
    </citation>
    <scope>NUCLEOTIDE SEQUENCE</scope>
    <source>
        <strain evidence="3">NRRL 2769</strain>
    </source>
</reference>
<dbReference type="Proteomes" id="UP000703661">
    <property type="component" value="Unassembled WGS sequence"/>
</dbReference>
<accession>A0A9P6N0P2</accession>
<proteinExistence type="predicted"/>
<dbReference type="PANTHER" id="PTHR11559">
    <property type="entry name" value="CARBOXYLESTERASE"/>
    <property type="match status" value="1"/>
</dbReference>
<organism evidence="3 4">
    <name type="scientific">Entomortierella chlamydospora</name>
    <dbReference type="NCBI Taxonomy" id="101097"/>
    <lineage>
        <taxon>Eukaryota</taxon>
        <taxon>Fungi</taxon>
        <taxon>Fungi incertae sedis</taxon>
        <taxon>Mucoromycota</taxon>
        <taxon>Mortierellomycotina</taxon>
        <taxon>Mortierellomycetes</taxon>
        <taxon>Mortierellales</taxon>
        <taxon>Mortierellaceae</taxon>
        <taxon>Entomortierella</taxon>
    </lineage>
</organism>
<sequence>MTTRPQINIPGYGVVEGIQAESKPTVAKFLNIPYATVVERWRPAVKPAAWSGVRDCSVLGSACPQPFNPNPLANLTNDPTTAAALAKIHYSEEHCLNMNIYAPLDHLTKAQTLVPVMVWIHGGGFTSGSNSSPATDGTNFVARSIQLGRPVVLVMINYRLNYLGFMSSKELFHDVQSSSLSSSSPSSKSVGNWGLLDQRIALEWVRDHIHVFGGNSDDVTAFGESAGSTSIAYHLVIPEHHGLFQRAIMQSGAMNTMAAGRAESEGQRYFEHLCKHFKLDEKTLDPELGRPLTGQEILARLKSIPATELVKAGDRGKIGMFIPTIDEVLIHSDPRVTVHDTTRYDPGLKSVMIGDCRDEGQVFVPMLGARNMKRWDKFFSRYCPPTEQDRKMFEAIYGIAKNDKEARQISAEVLTDAIFLYPNYETSLALMKARRGQEPSQATQSQKVQQKRQNPGTRENITLAIGGATQLNAKSTTALASVSDFDMVRFHFNRPLNLLSTMGFRSLGAFHASEIPYIFGSDSSCLMLSADEKALSQRMMDLWILFAWGETSRQYGLRHGQRSLVPRDAASGGNGSDGGLWQEALVFSEDCTVKLGQVERLDQRKVEFWERYEQYTRQRRAEKHAAYIKQIAKAKLESESKL</sequence>
<dbReference type="Pfam" id="PF00135">
    <property type="entry name" value="COesterase"/>
    <property type="match status" value="1"/>
</dbReference>
<dbReference type="InterPro" id="IPR002018">
    <property type="entry name" value="CarbesteraseB"/>
</dbReference>
<comment type="caution">
    <text evidence="3">The sequence shown here is derived from an EMBL/GenBank/DDBJ whole genome shotgun (WGS) entry which is preliminary data.</text>
</comment>
<evidence type="ECO:0000256" key="1">
    <source>
        <dbReference type="SAM" id="MobiDB-lite"/>
    </source>
</evidence>
<keyword evidence="4" id="KW-1185">Reference proteome</keyword>
<feature type="region of interest" description="Disordered" evidence="1">
    <location>
        <begin position="432"/>
        <end position="457"/>
    </location>
</feature>
<dbReference type="EMBL" id="JAAAID010000190">
    <property type="protein sequence ID" value="KAG0020890.1"/>
    <property type="molecule type" value="Genomic_DNA"/>
</dbReference>
<gene>
    <name evidence="3" type="ORF">BGZ80_003422</name>
</gene>
<evidence type="ECO:0000313" key="3">
    <source>
        <dbReference type="EMBL" id="KAG0020890.1"/>
    </source>
</evidence>
<protein>
    <recommendedName>
        <fullName evidence="2">Carboxylesterase type B domain-containing protein</fullName>
    </recommendedName>
</protein>
<name>A0A9P6N0P2_9FUNG</name>
<dbReference type="AlphaFoldDB" id="A0A9P6N0P2"/>
<dbReference type="InterPro" id="IPR029058">
    <property type="entry name" value="AB_hydrolase_fold"/>
</dbReference>
<evidence type="ECO:0000259" key="2">
    <source>
        <dbReference type="Pfam" id="PF00135"/>
    </source>
</evidence>
<dbReference type="InterPro" id="IPR050309">
    <property type="entry name" value="Type-B_Carboxylest/Lipase"/>
</dbReference>